<dbReference type="OrthoDB" id="189843at2"/>
<evidence type="ECO:0000256" key="1">
    <source>
        <dbReference type="SAM" id="Coils"/>
    </source>
</evidence>
<name>S9ZGC3_9RHOO</name>
<evidence type="ECO:0000313" key="3">
    <source>
        <dbReference type="EMBL" id="EPZ16440.1"/>
    </source>
</evidence>
<dbReference type="InterPro" id="IPR036086">
    <property type="entry name" value="ParB/Sulfiredoxin_sf"/>
</dbReference>
<feature type="compositionally biased region" description="Low complexity" evidence="2">
    <location>
        <begin position="165"/>
        <end position="175"/>
    </location>
</feature>
<keyword evidence="4" id="KW-1185">Reference proteome</keyword>
<proteinExistence type="predicted"/>
<organism evidence="3 4">
    <name type="scientific">Thauera terpenica 58Eu</name>
    <dbReference type="NCBI Taxonomy" id="1348657"/>
    <lineage>
        <taxon>Bacteria</taxon>
        <taxon>Pseudomonadati</taxon>
        <taxon>Pseudomonadota</taxon>
        <taxon>Betaproteobacteria</taxon>
        <taxon>Rhodocyclales</taxon>
        <taxon>Zoogloeaceae</taxon>
        <taxon>Thauera</taxon>
    </lineage>
</organism>
<comment type="caution">
    <text evidence="3">The sequence shown here is derived from an EMBL/GenBank/DDBJ whole genome shotgun (WGS) entry which is preliminary data.</text>
</comment>
<feature type="region of interest" description="Disordered" evidence="2">
    <location>
        <begin position="155"/>
        <end position="220"/>
    </location>
</feature>
<dbReference type="STRING" id="1348657.M622_12860"/>
<reference evidence="3 4" key="1">
    <citation type="submission" date="2013-06" db="EMBL/GenBank/DDBJ databases">
        <title>Draft genome sequence of Thauera terpenica.</title>
        <authorList>
            <person name="Liu B."/>
            <person name="Frostegard A.H."/>
            <person name="Shapleigh J.P."/>
        </authorList>
    </citation>
    <scope>NUCLEOTIDE SEQUENCE [LARGE SCALE GENOMIC DNA]</scope>
    <source>
        <strain evidence="3 4">58Eu</strain>
    </source>
</reference>
<dbReference type="PATRIC" id="fig|1348657.5.peg.1111"/>
<dbReference type="EMBL" id="ATJV01000045">
    <property type="protein sequence ID" value="EPZ16440.1"/>
    <property type="molecule type" value="Genomic_DNA"/>
</dbReference>
<keyword evidence="1" id="KW-0175">Coiled coil</keyword>
<evidence type="ECO:0008006" key="5">
    <source>
        <dbReference type="Google" id="ProtNLM"/>
    </source>
</evidence>
<feature type="compositionally biased region" description="Polar residues" evidence="2">
    <location>
        <begin position="187"/>
        <end position="201"/>
    </location>
</feature>
<accession>S9ZGC3</accession>
<dbReference type="RefSeq" id="WP_021248552.1">
    <property type="nucleotide sequence ID" value="NZ_ATJV01000045.1"/>
</dbReference>
<dbReference type="Proteomes" id="UP000015455">
    <property type="component" value="Unassembled WGS sequence"/>
</dbReference>
<gene>
    <name evidence="3" type="ORF">M622_12860</name>
</gene>
<evidence type="ECO:0000256" key="2">
    <source>
        <dbReference type="SAM" id="MobiDB-lite"/>
    </source>
</evidence>
<protein>
    <recommendedName>
        <fullName evidence="5">ParB/Sulfiredoxin domain-containing protein</fullName>
    </recommendedName>
</protein>
<dbReference type="SUPFAM" id="SSF110849">
    <property type="entry name" value="ParB/Sulfiredoxin"/>
    <property type="match status" value="1"/>
</dbReference>
<feature type="coiled-coil region" evidence="1">
    <location>
        <begin position="280"/>
        <end position="314"/>
    </location>
</feature>
<dbReference type="AlphaFoldDB" id="S9ZGC3"/>
<evidence type="ECO:0000313" key="4">
    <source>
        <dbReference type="Proteomes" id="UP000015455"/>
    </source>
</evidence>
<sequence>MTAPSRKFIETRLIRLDGDTQPREQIDEATVADYAEAMRDGANFPAVTVFNDGSARWLADGFHRFHATRAAGLPTILVEEHAGSRRDAVLYGFQANIKHGLRETRADKRRKIEVMLRDAEWVSWSDREIARKCGVDHKTVSAARCELVGRGEIPHVDTRTDSAGRQQPAARAPAPADIPQKGKSADSDTLSGQPVTESTEPTVEVNVAPPAPASSAPMQDEPRLYQEGASVSAFMLVANAIHAISQISERDRNAVTAIKDLQAAVARKCAAIGMPADAEVERRRAENAELREQLAELASNLEEAVAEIEVLHRVTKADDQIKAALTEASRVNEHNRVLEERIRGLAGENVEAIRLVKSWKRKAEAAEKLLKAKG</sequence>
<dbReference type="eggNOG" id="COG1475">
    <property type="taxonomic scope" value="Bacteria"/>
</dbReference>